<comment type="caution">
    <text evidence="1">The sequence shown here is derived from an EMBL/GenBank/DDBJ whole genome shotgun (WGS) entry which is preliminary data.</text>
</comment>
<dbReference type="EMBL" id="BSFD01000009">
    <property type="protein sequence ID" value="GLK49465.1"/>
    <property type="molecule type" value="Genomic_DNA"/>
</dbReference>
<evidence type="ECO:0000313" key="2">
    <source>
        <dbReference type="Proteomes" id="UP001143509"/>
    </source>
</evidence>
<organism evidence="1 2">
    <name type="scientific">Brevundimonas intermedia</name>
    <dbReference type="NCBI Taxonomy" id="74315"/>
    <lineage>
        <taxon>Bacteria</taxon>
        <taxon>Pseudomonadati</taxon>
        <taxon>Pseudomonadota</taxon>
        <taxon>Alphaproteobacteria</taxon>
        <taxon>Caulobacterales</taxon>
        <taxon>Caulobacteraceae</taxon>
        <taxon>Brevundimonas</taxon>
    </lineage>
</organism>
<reference evidence="1" key="2">
    <citation type="submission" date="2023-01" db="EMBL/GenBank/DDBJ databases">
        <authorList>
            <person name="Sun Q."/>
            <person name="Evtushenko L."/>
        </authorList>
    </citation>
    <scope>NUCLEOTIDE SEQUENCE</scope>
    <source>
        <strain evidence="1">VKM B-1499</strain>
    </source>
</reference>
<sequence length="88" mass="9529">MRSLGRLALPEIDMSEPLSAAELDELAAELPLPSLPATPEPGSNVAYRPPPAENARLVAQALAMGLGRFRVSEQDHRRALDRGQKSRT</sequence>
<dbReference type="Proteomes" id="UP001143509">
    <property type="component" value="Unassembled WGS sequence"/>
</dbReference>
<protein>
    <submittedName>
        <fullName evidence="1">Uncharacterized protein</fullName>
    </submittedName>
</protein>
<keyword evidence="2" id="KW-1185">Reference proteome</keyword>
<name>A0ABQ5T9I6_9CAUL</name>
<evidence type="ECO:0000313" key="1">
    <source>
        <dbReference type="EMBL" id="GLK49465.1"/>
    </source>
</evidence>
<proteinExistence type="predicted"/>
<gene>
    <name evidence="1" type="ORF">GCM10017620_24380</name>
</gene>
<reference evidence="1" key="1">
    <citation type="journal article" date="2014" name="Int. J. Syst. Evol. Microbiol.">
        <title>Complete genome of a new Firmicutes species belonging to the dominant human colonic microbiota ('Ruminococcus bicirculans') reveals two chromosomes and a selective capacity to utilize plant glucans.</title>
        <authorList>
            <consortium name="NISC Comparative Sequencing Program"/>
            <person name="Wegmann U."/>
            <person name="Louis P."/>
            <person name="Goesmann A."/>
            <person name="Henrissat B."/>
            <person name="Duncan S.H."/>
            <person name="Flint H.J."/>
        </authorList>
    </citation>
    <scope>NUCLEOTIDE SEQUENCE</scope>
    <source>
        <strain evidence="1">VKM B-1499</strain>
    </source>
</reference>
<accession>A0ABQ5T9I6</accession>